<evidence type="ECO:0000313" key="11">
    <source>
        <dbReference type="EMBL" id="RCV93495.1"/>
    </source>
</evidence>
<evidence type="ECO:0000256" key="2">
    <source>
        <dbReference type="ARBA" id="ARBA00022448"/>
    </source>
</evidence>
<evidence type="ECO:0000256" key="4">
    <source>
        <dbReference type="ARBA" id="ARBA00022519"/>
    </source>
</evidence>
<keyword evidence="3" id="KW-1003">Cell membrane</keyword>
<dbReference type="Proteomes" id="UP000253204">
    <property type="component" value="Unassembled WGS sequence"/>
</dbReference>
<evidence type="ECO:0000259" key="10">
    <source>
        <dbReference type="Pfam" id="PF04290"/>
    </source>
</evidence>
<feature type="transmembrane region" description="Helical" evidence="9">
    <location>
        <begin position="60"/>
        <end position="76"/>
    </location>
</feature>
<dbReference type="AlphaFoldDB" id="A0A368U965"/>
<feature type="transmembrane region" description="Helical" evidence="9">
    <location>
        <begin position="28"/>
        <end position="48"/>
    </location>
</feature>
<dbReference type="EMBL" id="QPIJ01000002">
    <property type="protein sequence ID" value="RCV93495.1"/>
    <property type="molecule type" value="Genomic_DNA"/>
</dbReference>
<gene>
    <name evidence="11" type="ORF">DU506_02450</name>
</gene>
<evidence type="ECO:0000256" key="9">
    <source>
        <dbReference type="RuleBase" id="RU369079"/>
    </source>
</evidence>
<evidence type="ECO:0000313" key="12">
    <source>
        <dbReference type="Proteomes" id="UP000253204"/>
    </source>
</evidence>
<name>A0A368U965_9GAMM</name>
<feature type="transmembrane region" description="Helical" evidence="9">
    <location>
        <begin position="97"/>
        <end position="123"/>
    </location>
</feature>
<comment type="similarity">
    <text evidence="8 9">Belongs to the TRAP transporter small permease family.</text>
</comment>
<dbReference type="GO" id="GO:0005886">
    <property type="term" value="C:plasma membrane"/>
    <property type="evidence" value="ECO:0007669"/>
    <property type="project" value="UniProtKB-SubCell"/>
</dbReference>
<evidence type="ECO:0000256" key="3">
    <source>
        <dbReference type="ARBA" id="ARBA00022475"/>
    </source>
</evidence>
<evidence type="ECO:0000256" key="8">
    <source>
        <dbReference type="ARBA" id="ARBA00038436"/>
    </source>
</evidence>
<comment type="caution">
    <text evidence="11">The sequence shown here is derived from an EMBL/GenBank/DDBJ whole genome shotgun (WGS) entry which is preliminary data.</text>
</comment>
<feature type="transmembrane region" description="Helical" evidence="9">
    <location>
        <begin position="143"/>
        <end position="162"/>
    </location>
</feature>
<evidence type="ECO:0000256" key="7">
    <source>
        <dbReference type="ARBA" id="ARBA00023136"/>
    </source>
</evidence>
<sequence>MSTTSYSGELPAVIAKLDRCSELLGRSLSWLVLAMMLVQFLIVVLRYMFSVNSIFMQESVMYMHAVVFMLAAAYTLRHDGHVRVDIFYRGMRPKRQALVDLLGTLFLLMPVMIFVILTSLGYVSSSWRIFEGSPDSGGIPGVFLLKTLIPAFAGLMILQGLVEAVRHWWILTGRLVPLTVEQEPHLKERI</sequence>
<organism evidence="11 12">
    <name type="scientific">Vreelandella rituensis</name>
    <dbReference type="NCBI Taxonomy" id="2282306"/>
    <lineage>
        <taxon>Bacteria</taxon>
        <taxon>Pseudomonadati</taxon>
        <taxon>Pseudomonadota</taxon>
        <taxon>Gammaproteobacteria</taxon>
        <taxon>Oceanospirillales</taxon>
        <taxon>Halomonadaceae</taxon>
        <taxon>Vreelandella</taxon>
    </lineage>
</organism>
<comment type="function">
    <text evidence="9">Part of the tripartite ATP-independent periplasmic (TRAP) transport system.</text>
</comment>
<dbReference type="RefSeq" id="WP_114485367.1">
    <property type="nucleotide sequence ID" value="NZ_CBCSHM010000012.1"/>
</dbReference>
<keyword evidence="7 9" id="KW-0472">Membrane</keyword>
<keyword evidence="6 9" id="KW-1133">Transmembrane helix</keyword>
<keyword evidence="2 9" id="KW-0813">Transport</keyword>
<protein>
    <recommendedName>
        <fullName evidence="9">TRAP transporter small permease protein</fullName>
    </recommendedName>
</protein>
<keyword evidence="4 9" id="KW-0997">Cell inner membrane</keyword>
<keyword evidence="5 9" id="KW-0812">Transmembrane</keyword>
<comment type="subcellular location">
    <subcellularLocation>
        <location evidence="1 9">Cell inner membrane</location>
        <topology evidence="1 9">Multi-pass membrane protein</topology>
    </subcellularLocation>
</comment>
<feature type="domain" description="Tripartite ATP-independent periplasmic transporters DctQ component" evidence="10">
    <location>
        <begin position="35"/>
        <end position="168"/>
    </location>
</feature>
<dbReference type="Pfam" id="PF04290">
    <property type="entry name" value="DctQ"/>
    <property type="match status" value="1"/>
</dbReference>
<keyword evidence="12" id="KW-1185">Reference proteome</keyword>
<proteinExistence type="inferred from homology"/>
<evidence type="ECO:0000256" key="1">
    <source>
        <dbReference type="ARBA" id="ARBA00004429"/>
    </source>
</evidence>
<dbReference type="PANTHER" id="PTHR35011:SF4">
    <property type="entry name" value="SLL1102 PROTEIN"/>
    <property type="match status" value="1"/>
</dbReference>
<evidence type="ECO:0000256" key="6">
    <source>
        <dbReference type="ARBA" id="ARBA00022989"/>
    </source>
</evidence>
<dbReference type="GO" id="GO:0022857">
    <property type="term" value="F:transmembrane transporter activity"/>
    <property type="evidence" value="ECO:0007669"/>
    <property type="project" value="UniProtKB-UniRule"/>
</dbReference>
<dbReference type="OrthoDB" id="9795655at2"/>
<accession>A0A368U965</accession>
<dbReference type="InterPro" id="IPR007387">
    <property type="entry name" value="TRAP_DctQ"/>
</dbReference>
<dbReference type="PANTHER" id="PTHR35011">
    <property type="entry name" value="2,3-DIKETO-L-GULONATE TRAP TRANSPORTER SMALL PERMEASE PROTEIN YIAM"/>
    <property type="match status" value="1"/>
</dbReference>
<dbReference type="InterPro" id="IPR055348">
    <property type="entry name" value="DctQ"/>
</dbReference>
<comment type="subunit">
    <text evidence="9">The complex comprises the extracytoplasmic solute receptor protein and the two transmembrane proteins.</text>
</comment>
<evidence type="ECO:0000256" key="5">
    <source>
        <dbReference type="ARBA" id="ARBA00022692"/>
    </source>
</evidence>
<reference evidence="11 12" key="1">
    <citation type="submission" date="2018-07" db="EMBL/GenBank/DDBJ databases">
        <title>Halomonas rutogse sp. nov., isolated from Lake TangqianCo on Tibetan Plateau.</title>
        <authorList>
            <person name="Lu H."/>
            <person name="Xing P."/>
            <person name="Wu Q."/>
        </authorList>
    </citation>
    <scope>NUCLEOTIDE SEQUENCE [LARGE SCALE GENOMIC DNA]</scope>
    <source>
        <strain evidence="11 12">TQ8S</strain>
    </source>
</reference>